<gene>
    <name evidence="1" type="ORF">BCV71DRAFT_240210</name>
</gene>
<evidence type="ECO:0008006" key="3">
    <source>
        <dbReference type="Google" id="ProtNLM"/>
    </source>
</evidence>
<evidence type="ECO:0000313" key="1">
    <source>
        <dbReference type="EMBL" id="ORE12345.1"/>
    </source>
</evidence>
<evidence type="ECO:0000313" key="2">
    <source>
        <dbReference type="Proteomes" id="UP000242381"/>
    </source>
</evidence>
<reference evidence="1 2" key="1">
    <citation type="journal article" date="2016" name="Proc. Natl. Acad. Sci. U.S.A.">
        <title>Lipid metabolic changes in an early divergent fungus govern the establishment of a mutualistic symbiosis with endobacteria.</title>
        <authorList>
            <person name="Lastovetsky O.A."/>
            <person name="Gaspar M.L."/>
            <person name="Mondo S.J."/>
            <person name="LaButti K.M."/>
            <person name="Sandor L."/>
            <person name="Grigoriev I.V."/>
            <person name="Henry S.A."/>
            <person name="Pawlowska T.E."/>
        </authorList>
    </citation>
    <scope>NUCLEOTIDE SEQUENCE [LARGE SCALE GENOMIC DNA]</scope>
    <source>
        <strain evidence="1 2">ATCC 11559</strain>
    </source>
</reference>
<protein>
    <recommendedName>
        <fullName evidence="3">OTU domain-containing protein</fullName>
    </recommendedName>
</protein>
<proteinExistence type="predicted"/>
<dbReference type="Proteomes" id="UP000242381">
    <property type="component" value="Unassembled WGS sequence"/>
</dbReference>
<organism evidence="1 2">
    <name type="scientific">Rhizopus microsporus</name>
    <dbReference type="NCBI Taxonomy" id="58291"/>
    <lineage>
        <taxon>Eukaryota</taxon>
        <taxon>Fungi</taxon>
        <taxon>Fungi incertae sedis</taxon>
        <taxon>Mucoromycota</taxon>
        <taxon>Mucoromycotina</taxon>
        <taxon>Mucoromycetes</taxon>
        <taxon>Mucorales</taxon>
        <taxon>Mucorineae</taxon>
        <taxon>Rhizopodaceae</taxon>
        <taxon>Rhizopus</taxon>
    </lineage>
</organism>
<sequence>MKYHHNYNLSDLGCCNHSLLVRVVQHFLKRQHSQHLLKFLRLLAHLNSPPTSNSLCVNVQSDGNCDFRAIAEHLRNGENNWRSVKTDMLKHLESKLEFCSKHLHVDGIDACLKL</sequence>
<dbReference type="AlphaFoldDB" id="A0A1X0RK07"/>
<dbReference type="Gene3D" id="3.90.70.80">
    <property type="match status" value="1"/>
</dbReference>
<accession>A0A1X0RK07</accession>
<name>A0A1X0RK07_RHIZD</name>
<dbReference type="EMBL" id="KV921698">
    <property type="protein sequence ID" value="ORE12345.1"/>
    <property type="molecule type" value="Genomic_DNA"/>
</dbReference>